<reference evidence="1" key="2">
    <citation type="journal article" date="2015" name="Fish Shellfish Immunol.">
        <title>Early steps in the European eel (Anguilla anguilla)-Vibrio vulnificus interaction in the gills: Role of the RtxA13 toxin.</title>
        <authorList>
            <person name="Callol A."/>
            <person name="Pajuelo D."/>
            <person name="Ebbesson L."/>
            <person name="Teles M."/>
            <person name="MacKenzie S."/>
            <person name="Amaro C."/>
        </authorList>
    </citation>
    <scope>NUCLEOTIDE SEQUENCE</scope>
</reference>
<evidence type="ECO:0000313" key="1">
    <source>
        <dbReference type="EMBL" id="JAH79555.1"/>
    </source>
</evidence>
<sequence>MISDLCLQYSRHSFTLTLLECVLDFLHACL</sequence>
<proteinExistence type="predicted"/>
<accession>A0A0E9VQ95</accession>
<organism evidence="1">
    <name type="scientific">Anguilla anguilla</name>
    <name type="common">European freshwater eel</name>
    <name type="synonym">Muraena anguilla</name>
    <dbReference type="NCBI Taxonomy" id="7936"/>
    <lineage>
        <taxon>Eukaryota</taxon>
        <taxon>Metazoa</taxon>
        <taxon>Chordata</taxon>
        <taxon>Craniata</taxon>
        <taxon>Vertebrata</taxon>
        <taxon>Euteleostomi</taxon>
        <taxon>Actinopterygii</taxon>
        <taxon>Neopterygii</taxon>
        <taxon>Teleostei</taxon>
        <taxon>Anguilliformes</taxon>
        <taxon>Anguillidae</taxon>
        <taxon>Anguilla</taxon>
    </lineage>
</organism>
<protein>
    <submittedName>
        <fullName evidence="1">Uncharacterized protein</fullName>
    </submittedName>
</protein>
<dbReference type="AlphaFoldDB" id="A0A0E9VQ95"/>
<reference evidence="1" key="1">
    <citation type="submission" date="2014-11" db="EMBL/GenBank/DDBJ databases">
        <authorList>
            <person name="Amaro Gonzalez C."/>
        </authorList>
    </citation>
    <scope>NUCLEOTIDE SEQUENCE</scope>
</reference>
<name>A0A0E9VQ95_ANGAN</name>
<dbReference type="EMBL" id="GBXM01029022">
    <property type="protein sequence ID" value="JAH79555.1"/>
    <property type="molecule type" value="Transcribed_RNA"/>
</dbReference>